<evidence type="ECO:0000256" key="4">
    <source>
        <dbReference type="SAM" id="Phobius"/>
    </source>
</evidence>
<dbReference type="InterPro" id="IPR035595">
    <property type="entry name" value="UDP_glycos_trans_CS"/>
</dbReference>
<dbReference type="Gene3D" id="3.40.50.2000">
    <property type="entry name" value="Glycogen Phosphorylase B"/>
    <property type="match status" value="4"/>
</dbReference>
<dbReference type="FunFam" id="3.40.50.2000:FF:000021">
    <property type="entry name" value="UDP-glucuronosyltransferase"/>
    <property type="match status" value="2"/>
</dbReference>
<accession>A0A7E5W5H3</accession>
<feature type="transmembrane region" description="Helical" evidence="4">
    <location>
        <begin position="546"/>
        <end position="563"/>
    </location>
</feature>
<keyword evidence="4" id="KW-0812">Transmembrane</keyword>
<dbReference type="PANTHER" id="PTHR48043">
    <property type="entry name" value="EG:EG0003.4 PROTEIN-RELATED"/>
    <property type="match status" value="1"/>
</dbReference>
<dbReference type="PANTHER" id="PTHR48043:SF159">
    <property type="entry name" value="EG:EG0003.4 PROTEIN-RELATED"/>
    <property type="match status" value="1"/>
</dbReference>
<dbReference type="CDD" id="cd03784">
    <property type="entry name" value="GT1_Gtf-like"/>
    <property type="match status" value="2"/>
</dbReference>
<keyword evidence="5" id="KW-1185">Reference proteome</keyword>
<keyword evidence="3" id="KW-0808">Transferase</keyword>
<dbReference type="Proteomes" id="UP000322000">
    <property type="component" value="Chromosome 12"/>
</dbReference>
<protein>
    <submittedName>
        <fullName evidence="6">Uncharacterized protein LOC113499579</fullName>
    </submittedName>
</protein>
<dbReference type="SUPFAM" id="SSF53756">
    <property type="entry name" value="UDP-Glycosyltransferase/glycogen phosphorylase"/>
    <property type="match status" value="2"/>
</dbReference>
<dbReference type="GeneID" id="113499579"/>
<dbReference type="Pfam" id="PF00201">
    <property type="entry name" value="UDPGT"/>
    <property type="match status" value="2"/>
</dbReference>
<dbReference type="AlphaFoldDB" id="A0A7E5W5H3"/>
<dbReference type="OrthoDB" id="5835829at2759"/>
<dbReference type="InParanoid" id="A0A7E5W5H3"/>
<keyword evidence="4" id="KW-1133">Transmembrane helix</keyword>
<comment type="similarity">
    <text evidence="1">Belongs to the UDP-glycosyltransferase family.</text>
</comment>
<dbReference type="RefSeq" id="XP_026735895.1">
    <property type="nucleotide sequence ID" value="XM_026880094.1"/>
</dbReference>
<keyword evidence="2" id="KW-0328">Glycosyltransferase</keyword>
<gene>
    <name evidence="6" type="primary">LOC113499579</name>
</gene>
<feature type="transmembrane region" description="Helical" evidence="4">
    <location>
        <begin position="478"/>
        <end position="504"/>
    </location>
</feature>
<sequence>MGVLLHITSFYILFVYTIQAARILVVVPTPTISHQSVFRPLTQELAKRGHDVTVITTDPAFPKGGAPANLTEIDVHDTSHDASIKTSFAKSSLDLIQQFKLIPEMVLSIIEVQLKDENVANLIRDKNRQFDLLILEAYCRPLLLYSHIYKVPVIQMSSAGAFRNSLKQFGVPTHPLLYTHVPSQRLNNLTMWEKVKSLYFTYTLDKIMDDMVVKEDAFLRKHFGSDFPSVTELSNNVDMLFLNVFPIFEGIRPVPPNVVFTGGLHQNPVKELPEDLKSYLDSSKNGVVYLSFGSTMDPTLLPPERIQVLVKAASQLPYDVLWKWNGDELPGRTENIKISKWLPQSDLLRHPKIKLFITQGGLQSTDEAITAGVPMIGVPLLGDQWFNVERYEYFKIGVRLDLDIITEDNFKATVHKVIGDDSYRQNIVRLRGLLHDEMQTPLERAVWWTEYVLRHGGAKHLRSPAANISWWEYLELELVLTVLGGVLAISSVFILIAFKAYMYLFATYPGKKTSPGKKKRNPLTPLRLKTMSTEQFMTKLKKQFRVGIDMGILFYSLTLYILFVNTNEAARILVVVPTPAISHQSVFRPLTQELAKRGHDVTVITTHPAFPKGGAPANLTEIDVQDVSHDTWTKPFLEKPPTNMVDQMNLLSDMMVDTVEAQLKDEKVATLLNDKSRQFDLLILEAFCRPLLLYSHIYKVPVIQMSSAGAFHDSYVQFGAPTHPFLYPIVPSERTNNLTLWEKLKELYIIHIMNNFADDITVKGEKLLKRLFGEDSPTMKELSNNVDMLFLNVFSIFYGIRPVPPNFVYIGGLHQNPDKELPAELKSYLDSSKKGVVYLSFGSSVDPTLLPPERIQVLVKAASKLPYDVLWKWNGDELPGRTENIRISKWLPQSDLLKHPKIKLFITQGGLQSTDEAITAGVPMIGVPLMADQFFNVERYEYFKIGLRLDLNVITEENFISTVNKIIGDDSYRQNIVKLRGLLRDEVQTPLERAVWWTEYVLRHGGAKHLRSPAANISWAEYLELELVLTLLGGVLVILGALLLIVVKLYKCLFSRKVAPVKSKRN</sequence>
<evidence type="ECO:0000256" key="1">
    <source>
        <dbReference type="ARBA" id="ARBA00009995"/>
    </source>
</evidence>
<proteinExistence type="inferred from homology"/>
<dbReference type="PROSITE" id="PS00375">
    <property type="entry name" value="UDPGT"/>
    <property type="match status" value="2"/>
</dbReference>
<organism evidence="5 6">
    <name type="scientific">Trichoplusia ni</name>
    <name type="common">Cabbage looper</name>
    <dbReference type="NCBI Taxonomy" id="7111"/>
    <lineage>
        <taxon>Eukaryota</taxon>
        <taxon>Metazoa</taxon>
        <taxon>Ecdysozoa</taxon>
        <taxon>Arthropoda</taxon>
        <taxon>Hexapoda</taxon>
        <taxon>Insecta</taxon>
        <taxon>Pterygota</taxon>
        <taxon>Neoptera</taxon>
        <taxon>Endopterygota</taxon>
        <taxon>Lepidoptera</taxon>
        <taxon>Glossata</taxon>
        <taxon>Ditrysia</taxon>
        <taxon>Noctuoidea</taxon>
        <taxon>Noctuidae</taxon>
        <taxon>Plusiinae</taxon>
        <taxon>Trichoplusia</taxon>
    </lineage>
</organism>
<reference evidence="6" key="1">
    <citation type="submission" date="2025-08" db="UniProtKB">
        <authorList>
            <consortium name="RefSeq"/>
        </authorList>
    </citation>
    <scope>IDENTIFICATION</scope>
</reference>
<dbReference type="InterPro" id="IPR002213">
    <property type="entry name" value="UDP_glucos_trans"/>
</dbReference>
<dbReference type="InterPro" id="IPR050271">
    <property type="entry name" value="UDP-glycosyltransferase"/>
</dbReference>
<dbReference type="KEGG" id="tnl:113499579"/>
<name>A0A7E5W5H3_TRINI</name>
<evidence type="ECO:0000313" key="5">
    <source>
        <dbReference type="Proteomes" id="UP000322000"/>
    </source>
</evidence>
<feature type="transmembrane region" description="Helical" evidence="4">
    <location>
        <begin position="1027"/>
        <end position="1047"/>
    </location>
</feature>
<evidence type="ECO:0000256" key="3">
    <source>
        <dbReference type="ARBA" id="ARBA00022679"/>
    </source>
</evidence>
<dbReference type="GO" id="GO:0008194">
    <property type="term" value="F:UDP-glycosyltransferase activity"/>
    <property type="evidence" value="ECO:0007669"/>
    <property type="project" value="InterPro"/>
</dbReference>
<keyword evidence="4" id="KW-0472">Membrane</keyword>
<evidence type="ECO:0000256" key="2">
    <source>
        <dbReference type="ARBA" id="ARBA00022676"/>
    </source>
</evidence>
<evidence type="ECO:0000313" key="6">
    <source>
        <dbReference type="RefSeq" id="XP_026735895.1"/>
    </source>
</evidence>